<dbReference type="PANTHER" id="PTHR42760:SF133">
    <property type="entry name" value="3-OXOACYL-[ACYL-CARRIER-PROTEIN] REDUCTASE"/>
    <property type="match status" value="1"/>
</dbReference>
<sequence>MVTGASSGIGAAVASALLVQGARVAVCARRGPRLASIADQFMASGLDVLPVGMDVRNENDVNHAVDLVYENFGHLDVLVNNAGIGMRTVNPRFFEEPLPFWRVDPDSFRQVIATNLTGYFLVARAVAHRMVARGSGTIIMVSMNHETMKRQGFVPYGPSRAGSEALARIMAKDLAGTGVTVNIVLPGGVTATGMVPEDAPEELRSNALSPEIMGPPVVFLASEAARGIHDQRIIAAEFDRWRDSLDLDQVD</sequence>
<keyword evidence="2 4" id="KW-0560">Oxidoreductase</keyword>
<dbReference type="InterPro" id="IPR036291">
    <property type="entry name" value="NAD(P)-bd_dom_sf"/>
</dbReference>
<reference evidence="4 5" key="1">
    <citation type="submission" date="2024-07" db="EMBL/GenBank/DDBJ databases">
        <title>Draft Genome Sequence of Ferrimicrobium acidiphilum Strain YE2023, Isolated from a Pulp of Bioleach Reactor.</title>
        <authorList>
            <person name="Elkina Y.A."/>
            <person name="Bulaeva A.G."/>
            <person name="Beletsky A.V."/>
            <person name="Mardanov A.V."/>
        </authorList>
    </citation>
    <scope>NUCLEOTIDE SEQUENCE [LARGE SCALE GENOMIC DNA]</scope>
    <source>
        <strain evidence="4 5">YE2023</strain>
    </source>
</reference>
<dbReference type="Proteomes" id="UP001560267">
    <property type="component" value="Unassembled WGS sequence"/>
</dbReference>
<dbReference type="Pfam" id="PF00106">
    <property type="entry name" value="adh_short"/>
    <property type="match status" value="1"/>
</dbReference>
<dbReference type="EC" id="1.1.1.-" evidence="4"/>
<keyword evidence="5" id="KW-1185">Reference proteome</keyword>
<dbReference type="GO" id="GO:0016491">
    <property type="term" value="F:oxidoreductase activity"/>
    <property type="evidence" value="ECO:0007669"/>
    <property type="project" value="UniProtKB-KW"/>
</dbReference>
<name>A0ABV3Y657_9ACTN</name>
<dbReference type="EMBL" id="JBFSHR010000082">
    <property type="protein sequence ID" value="MEX6430775.1"/>
    <property type="molecule type" value="Genomic_DNA"/>
</dbReference>
<dbReference type="Gene3D" id="3.40.50.720">
    <property type="entry name" value="NAD(P)-binding Rossmann-like Domain"/>
    <property type="match status" value="1"/>
</dbReference>
<dbReference type="PRINTS" id="PR00081">
    <property type="entry name" value="GDHRDH"/>
</dbReference>
<comment type="similarity">
    <text evidence="1 3">Belongs to the short-chain dehydrogenases/reductases (SDR) family.</text>
</comment>
<gene>
    <name evidence="4" type="ORF">AB6A68_13160</name>
</gene>
<dbReference type="SUPFAM" id="SSF51735">
    <property type="entry name" value="NAD(P)-binding Rossmann-fold domains"/>
    <property type="match status" value="1"/>
</dbReference>
<evidence type="ECO:0000256" key="3">
    <source>
        <dbReference type="RuleBase" id="RU000363"/>
    </source>
</evidence>
<dbReference type="CDD" id="cd05233">
    <property type="entry name" value="SDR_c"/>
    <property type="match status" value="1"/>
</dbReference>
<dbReference type="PRINTS" id="PR00080">
    <property type="entry name" value="SDRFAMILY"/>
</dbReference>
<protein>
    <submittedName>
        <fullName evidence="4">SDR family NAD(P)-dependent oxidoreductase</fullName>
        <ecNumber evidence="4">1.1.1.-</ecNumber>
    </submittedName>
</protein>
<evidence type="ECO:0000256" key="2">
    <source>
        <dbReference type="ARBA" id="ARBA00023002"/>
    </source>
</evidence>
<dbReference type="InterPro" id="IPR002347">
    <property type="entry name" value="SDR_fam"/>
</dbReference>
<evidence type="ECO:0000313" key="4">
    <source>
        <dbReference type="EMBL" id="MEX6430775.1"/>
    </source>
</evidence>
<evidence type="ECO:0000256" key="1">
    <source>
        <dbReference type="ARBA" id="ARBA00006484"/>
    </source>
</evidence>
<comment type="caution">
    <text evidence="4">The sequence shown here is derived from an EMBL/GenBank/DDBJ whole genome shotgun (WGS) entry which is preliminary data.</text>
</comment>
<proteinExistence type="inferred from homology"/>
<organism evidence="4 5">
    <name type="scientific">Ferrimicrobium acidiphilum</name>
    <dbReference type="NCBI Taxonomy" id="121039"/>
    <lineage>
        <taxon>Bacteria</taxon>
        <taxon>Bacillati</taxon>
        <taxon>Actinomycetota</taxon>
        <taxon>Acidimicrobiia</taxon>
        <taxon>Acidimicrobiales</taxon>
        <taxon>Acidimicrobiaceae</taxon>
        <taxon>Ferrimicrobium</taxon>
    </lineage>
</organism>
<accession>A0ABV3Y657</accession>
<dbReference type="PANTHER" id="PTHR42760">
    <property type="entry name" value="SHORT-CHAIN DEHYDROGENASES/REDUCTASES FAMILY MEMBER"/>
    <property type="match status" value="1"/>
</dbReference>
<evidence type="ECO:0000313" key="5">
    <source>
        <dbReference type="Proteomes" id="UP001560267"/>
    </source>
</evidence>